<comment type="caution">
    <text evidence="2">The sequence shown here is derived from an EMBL/GenBank/DDBJ whole genome shotgun (WGS) entry which is preliminary data.</text>
</comment>
<dbReference type="AlphaFoldDB" id="A0AAE0MEP5"/>
<organism evidence="2 3">
    <name type="scientific">Apodospora peruviana</name>
    <dbReference type="NCBI Taxonomy" id="516989"/>
    <lineage>
        <taxon>Eukaryota</taxon>
        <taxon>Fungi</taxon>
        <taxon>Dikarya</taxon>
        <taxon>Ascomycota</taxon>
        <taxon>Pezizomycotina</taxon>
        <taxon>Sordariomycetes</taxon>
        <taxon>Sordariomycetidae</taxon>
        <taxon>Sordariales</taxon>
        <taxon>Lasiosphaeriaceae</taxon>
        <taxon>Apodospora</taxon>
    </lineage>
</organism>
<dbReference type="EMBL" id="JAUEDM010000001">
    <property type="protein sequence ID" value="KAK3329806.1"/>
    <property type="molecule type" value="Genomic_DNA"/>
</dbReference>
<dbReference type="Proteomes" id="UP001283341">
    <property type="component" value="Unassembled WGS sequence"/>
</dbReference>
<reference evidence="2" key="1">
    <citation type="journal article" date="2023" name="Mol. Phylogenet. Evol.">
        <title>Genome-scale phylogeny and comparative genomics of the fungal order Sordariales.</title>
        <authorList>
            <person name="Hensen N."/>
            <person name="Bonometti L."/>
            <person name="Westerberg I."/>
            <person name="Brannstrom I.O."/>
            <person name="Guillou S."/>
            <person name="Cros-Aarteil S."/>
            <person name="Calhoun S."/>
            <person name="Haridas S."/>
            <person name="Kuo A."/>
            <person name="Mondo S."/>
            <person name="Pangilinan J."/>
            <person name="Riley R."/>
            <person name="LaButti K."/>
            <person name="Andreopoulos B."/>
            <person name="Lipzen A."/>
            <person name="Chen C."/>
            <person name="Yan M."/>
            <person name="Daum C."/>
            <person name="Ng V."/>
            <person name="Clum A."/>
            <person name="Steindorff A."/>
            <person name="Ohm R.A."/>
            <person name="Martin F."/>
            <person name="Silar P."/>
            <person name="Natvig D.O."/>
            <person name="Lalanne C."/>
            <person name="Gautier V."/>
            <person name="Ament-Velasquez S.L."/>
            <person name="Kruys A."/>
            <person name="Hutchinson M.I."/>
            <person name="Powell A.J."/>
            <person name="Barry K."/>
            <person name="Miller A.N."/>
            <person name="Grigoriev I.V."/>
            <person name="Debuchy R."/>
            <person name="Gladieux P."/>
            <person name="Hiltunen Thoren M."/>
            <person name="Johannesson H."/>
        </authorList>
    </citation>
    <scope>NUCLEOTIDE SEQUENCE</scope>
    <source>
        <strain evidence="2">CBS 118394</strain>
    </source>
</reference>
<protein>
    <submittedName>
        <fullName evidence="2">Uncharacterized protein</fullName>
    </submittedName>
</protein>
<sequence length="372" mass="41192">MSGNPSDDVSDLPDAPQLSGQGKMFREYGVKRKVPIGGDWLDITPGDAQIDVVCIGTSPLDSSIATHTLPSSKNSLTTCFGHFRHVFGIDPGQTRVVLDHLSRTSWAVLECWLRRGTLYLPDGDGEPTNLNYQDQISVLLDAVVAADSDYLNMRGTAVPTSSDPGSYDQFFQDVKNRLHLILYENRLSLCGEHLQLIYTSDKTPVFFKSPGKLVREVIAKAGVCPLMTAGLVGMKGSDPNPCSWEPDLSWDAPDRRGWQPAFASSSQLMLPGIYKGKKRYKDTVDMLLGYMDFFPEYSRDVAMKFAETLRRGSRRKNGVILPGYVHGVLGGMGIEVNWGDPLLESVDLVIYRDPLFLDGIGMRDSLNGWFML</sequence>
<evidence type="ECO:0000256" key="1">
    <source>
        <dbReference type="SAM" id="MobiDB-lite"/>
    </source>
</evidence>
<reference evidence="2" key="2">
    <citation type="submission" date="2023-06" db="EMBL/GenBank/DDBJ databases">
        <authorList>
            <consortium name="Lawrence Berkeley National Laboratory"/>
            <person name="Haridas S."/>
            <person name="Hensen N."/>
            <person name="Bonometti L."/>
            <person name="Westerberg I."/>
            <person name="Brannstrom I.O."/>
            <person name="Guillou S."/>
            <person name="Cros-Aarteil S."/>
            <person name="Calhoun S."/>
            <person name="Kuo A."/>
            <person name="Mondo S."/>
            <person name="Pangilinan J."/>
            <person name="Riley R."/>
            <person name="Labutti K."/>
            <person name="Andreopoulos B."/>
            <person name="Lipzen A."/>
            <person name="Chen C."/>
            <person name="Yanf M."/>
            <person name="Daum C."/>
            <person name="Ng V."/>
            <person name="Clum A."/>
            <person name="Steindorff A."/>
            <person name="Ohm R."/>
            <person name="Martin F."/>
            <person name="Silar P."/>
            <person name="Natvig D."/>
            <person name="Lalanne C."/>
            <person name="Gautier V."/>
            <person name="Ament-Velasquez S.L."/>
            <person name="Kruys A."/>
            <person name="Hutchinson M.I."/>
            <person name="Powell A.J."/>
            <person name="Barry K."/>
            <person name="Miller A.N."/>
            <person name="Grigoriev I.V."/>
            <person name="Debuchy R."/>
            <person name="Gladieux P."/>
            <person name="Thoren M.H."/>
            <person name="Johannesson H."/>
        </authorList>
    </citation>
    <scope>NUCLEOTIDE SEQUENCE</scope>
    <source>
        <strain evidence="2">CBS 118394</strain>
    </source>
</reference>
<evidence type="ECO:0000313" key="2">
    <source>
        <dbReference type="EMBL" id="KAK3329806.1"/>
    </source>
</evidence>
<evidence type="ECO:0000313" key="3">
    <source>
        <dbReference type="Proteomes" id="UP001283341"/>
    </source>
</evidence>
<proteinExistence type="predicted"/>
<keyword evidence="3" id="KW-1185">Reference proteome</keyword>
<feature type="region of interest" description="Disordered" evidence="1">
    <location>
        <begin position="1"/>
        <end position="20"/>
    </location>
</feature>
<name>A0AAE0MEP5_9PEZI</name>
<accession>A0AAE0MEP5</accession>
<gene>
    <name evidence="2" type="ORF">B0H66DRAFT_527187</name>
</gene>